<dbReference type="InterPro" id="IPR013767">
    <property type="entry name" value="PAS_fold"/>
</dbReference>
<dbReference type="SMART" id="SM00091">
    <property type="entry name" value="PAS"/>
    <property type="match status" value="2"/>
</dbReference>
<dbReference type="InterPro" id="IPR000014">
    <property type="entry name" value="PAS"/>
</dbReference>
<proteinExistence type="predicted"/>
<dbReference type="PROSITE" id="PS50112">
    <property type="entry name" value="PAS"/>
    <property type="match status" value="1"/>
</dbReference>
<sequence length="274" mass="30582">MAKSSFISIANTDNTEMIYLSRSFEDVLGFSRRNWVGRAPIDLCHPKDREGVSTVLDTCIKLQKLATLIYTRIVSATGYQILEVCVNYCSDIVVCSNKLLQEKDLPGIFARTSLSDNIVTVTDNHNISVLGSPGVFQTKGKLGQVLSQTDTGPISIDPEERICLLLDHLNSFQIKYCSSLAIPIFGCSSKELEENSLLDYIDHDDLYDVQEELNEVIKDQAVSNRIDFAFVSLSGYKTELQAFVSYTDDGLILIAKRNPEDILPTTMKNDFLIC</sequence>
<dbReference type="InterPro" id="IPR035965">
    <property type="entry name" value="PAS-like_dom_sf"/>
</dbReference>
<dbReference type="EMBL" id="JASJQH010006969">
    <property type="protein sequence ID" value="KAK9721775.1"/>
    <property type="molecule type" value="Genomic_DNA"/>
</dbReference>
<accession>A0ABR2W745</accession>
<evidence type="ECO:0000259" key="1">
    <source>
        <dbReference type="PROSITE" id="PS50112"/>
    </source>
</evidence>
<organism evidence="2 3">
    <name type="scientific">Basidiobolus ranarum</name>
    <dbReference type="NCBI Taxonomy" id="34480"/>
    <lineage>
        <taxon>Eukaryota</taxon>
        <taxon>Fungi</taxon>
        <taxon>Fungi incertae sedis</taxon>
        <taxon>Zoopagomycota</taxon>
        <taxon>Entomophthoromycotina</taxon>
        <taxon>Basidiobolomycetes</taxon>
        <taxon>Basidiobolales</taxon>
        <taxon>Basidiobolaceae</taxon>
        <taxon>Basidiobolus</taxon>
    </lineage>
</organism>
<dbReference type="SUPFAM" id="SSF55785">
    <property type="entry name" value="PYP-like sensor domain (PAS domain)"/>
    <property type="match status" value="1"/>
</dbReference>
<dbReference type="Gene3D" id="3.30.450.20">
    <property type="entry name" value="PAS domain"/>
    <property type="match status" value="2"/>
</dbReference>
<dbReference type="Pfam" id="PF00989">
    <property type="entry name" value="PAS"/>
    <property type="match status" value="1"/>
</dbReference>
<comment type="caution">
    <text evidence="2">The sequence shown here is derived from an EMBL/GenBank/DDBJ whole genome shotgun (WGS) entry which is preliminary data.</text>
</comment>
<feature type="domain" description="PAS" evidence="1">
    <location>
        <begin position="1"/>
        <end position="63"/>
    </location>
</feature>
<gene>
    <name evidence="2" type="ORF">K7432_003174</name>
</gene>
<protein>
    <recommendedName>
        <fullName evidence="1">PAS domain-containing protein</fullName>
    </recommendedName>
</protein>
<keyword evidence="3" id="KW-1185">Reference proteome</keyword>
<reference evidence="2 3" key="1">
    <citation type="submission" date="2023-04" db="EMBL/GenBank/DDBJ databases">
        <title>Genome of Basidiobolus ranarum AG-B5.</title>
        <authorList>
            <person name="Stajich J.E."/>
            <person name="Carter-House D."/>
            <person name="Gryganskyi A."/>
        </authorList>
    </citation>
    <scope>NUCLEOTIDE SEQUENCE [LARGE SCALE GENOMIC DNA]</scope>
    <source>
        <strain evidence="2 3">AG-B5</strain>
    </source>
</reference>
<evidence type="ECO:0000313" key="2">
    <source>
        <dbReference type="EMBL" id="KAK9721775.1"/>
    </source>
</evidence>
<dbReference type="Proteomes" id="UP001479436">
    <property type="component" value="Unassembled WGS sequence"/>
</dbReference>
<dbReference type="CDD" id="cd00130">
    <property type="entry name" value="PAS"/>
    <property type="match status" value="2"/>
</dbReference>
<evidence type="ECO:0000313" key="3">
    <source>
        <dbReference type="Proteomes" id="UP001479436"/>
    </source>
</evidence>
<name>A0ABR2W745_9FUNG</name>